<dbReference type="EMBL" id="BAAAUD010000061">
    <property type="protein sequence ID" value="GAA2967524.1"/>
    <property type="molecule type" value="Genomic_DNA"/>
</dbReference>
<feature type="transmembrane region" description="Helical" evidence="1">
    <location>
        <begin position="41"/>
        <end position="62"/>
    </location>
</feature>
<dbReference type="Proteomes" id="UP001500403">
    <property type="component" value="Unassembled WGS sequence"/>
</dbReference>
<evidence type="ECO:0000313" key="2">
    <source>
        <dbReference type="EMBL" id="GAA2967524.1"/>
    </source>
</evidence>
<sequence>MNGRELKGNVRPEVARASYATDGTDFRGALKHHYVFALKRFAKYFAIFVPMIVLLFVTGIGYLVPLAVVGFIGLLITVIPFVSAVTWTWRCSRVFRTYPLSFRGPVKKLDSRSGGKLILCLGEEGIVGSLVLSAMDPLSRSGWPRGIADGVWFAGDDLFGGAAIVPGTGELLFMQPRAWKKLSESRKHADADRIERAR</sequence>
<dbReference type="RefSeq" id="WP_344499688.1">
    <property type="nucleotide sequence ID" value="NZ_BAAAUD010000061.1"/>
</dbReference>
<protein>
    <submittedName>
        <fullName evidence="2">Uncharacterized protein</fullName>
    </submittedName>
</protein>
<name>A0ABN3XP73_9ACTN</name>
<evidence type="ECO:0000313" key="3">
    <source>
        <dbReference type="Proteomes" id="UP001500403"/>
    </source>
</evidence>
<keyword evidence="3" id="KW-1185">Reference proteome</keyword>
<reference evidence="2 3" key="1">
    <citation type="journal article" date="2019" name="Int. J. Syst. Evol. Microbiol.">
        <title>The Global Catalogue of Microorganisms (GCM) 10K type strain sequencing project: providing services to taxonomists for standard genome sequencing and annotation.</title>
        <authorList>
            <consortium name="The Broad Institute Genomics Platform"/>
            <consortium name="The Broad Institute Genome Sequencing Center for Infectious Disease"/>
            <person name="Wu L."/>
            <person name="Ma J."/>
        </authorList>
    </citation>
    <scope>NUCLEOTIDE SEQUENCE [LARGE SCALE GENOMIC DNA]</scope>
    <source>
        <strain evidence="2 3">JCM 9088</strain>
    </source>
</reference>
<keyword evidence="1" id="KW-0472">Membrane</keyword>
<keyword evidence="1" id="KW-0812">Transmembrane</keyword>
<evidence type="ECO:0000256" key="1">
    <source>
        <dbReference type="SAM" id="Phobius"/>
    </source>
</evidence>
<feature type="transmembrane region" description="Helical" evidence="1">
    <location>
        <begin position="68"/>
        <end position="89"/>
    </location>
</feature>
<gene>
    <name evidence="2" type="ORF">GCM10010446_61600</name>
</gene>
<comment type="caution">
    <text evidence="2">The sequence shown here is derived from an EMBL/GenBank/DDBJ whole genome shotgun (WGS) entry which is preliminary data.</text>
</comment>
<proteinExistence type="predicted"/>
<organism evidence="2 3">
    <name type="scientific">Streptomyces enissocaesilis</name>
    <dbReference type="NCBI Taxonomy" id="332589"/>
    <lineage>
        <taxon>Bacteria</taxon>
        <taxon>Bacillati</taxon>
        <taxon>Actinomycetota</taxon>
        <taxon>Actinomycetes</taxon>
        <taxon>Kitasatosporales</taxon>
        <taxon>Streptomycetaceae</taxon>
        <taxon>Streptomyces</taxon>
        <taxon>Streptomyces rochei group</taxon>
    </lineage>
</organism>
<accession>A0ABN3XP73</accession>
<keyword evidence="1" id="KW-1133">Transmembrane helix</keyword>